<sequence>MHKLVVESNREDVKKQVNKIIDNLFDDLKKMSYKIDALEKEKKRINENKVVLAKAYARKIGVILTQREYDKKFGPELI</sequence>
<keyword evidence="1" id="KW-0175">Coiled coil</keyword>
<organism evidence="2">
    <name type="scientific">marine sediment metagenome</name>
    <dbReference type="NCBI Taxonomy" id="412755"/>
    <lineage>
        <taxon>unclassified sequences</taxon>
        <taxon>metagenomes</taxon>
        <taxon>ecological metagenomes</taxon>
    </lineage>
</organism>
<dbReference type="AlphaFoldDB" id="X1M1K2"/>
<proteinExistence type="predicted"/>
<comment type="caution">
    <text evidence="2">The sequence shown here is derived from an EMBL/GenBank/DDBJ whole genome shotgun (WGS) entry which is preliminary data.</text>
</comment>
<name>X1M1K2_9ZZZZ</name>
<accession>X1M1K2</accession>
<dbReference type="EMBL" id="BARV01010411">
    <property type="protein sequence ID" value="GAI11946.1"/>
    <property type="molecule type" value="Genomic_DNA"/>
</dbReference>
<reference evidence="2" key="1">
    <citation type="journal article" date="2014" name="Front. Microbiol.">
        <title>High frequency of phylogenetically diverse reductive dehalogenase-homologous genes in deep subseafloor sedimentary metagenomes.</title>
        <authorList>
            <person name="Kawai M."/>
            <person name="Futagami T."/>
            <person name="Toyoda A."/>
            <person name="Takaki Y."/>
            <person name="Nishi S."/>
            <person name="Hori S."/>
            <person name="Arai W."/>
            <person name="Tsubouchi T."/>
            <person name="Morono Y."/>
            <person name="Uchiyama I."/>
            <person name="Ito T."/>
            <person name="Fujiyama A."/>
            <person name="Inagaki F."/>
            <person name="Takami H."/>
        </authorList>
    </citation>
    <scope>NUCLEOTIDE SEQUENCE</scope>
    <source>
        <strain evidence="2">Expedition CK06-06</strain>
    </source>
</reference>
<evidence type="ECO:0000256" key="1">
    <source>
        <dbReference type="SAM" id="Coils"/>
    </source>
</evidence>
<gene>
    <name evidence="2" type="ORF">S06H3_20159</name>
</gene>
<evidence type="ECO:0000313" key="2">
    <source>
        <dbReference type="EMBL" id="GAI11946.1"/>
    </source>
</evidence>
<protein>
    <submittedName>
        <fullName evidence="2">Uncharacterized protein</fullName>
    </submittedName>
</protein>
<feature type="coiled-coil region" evidence="1">
    <location>
        <begin position="21"/>
        <end position="55"/>
    </location>
</feature>